<dbReference type="InterPro" id="IPR036188">
    <property type="entry name" value="FAD/NAD-bd_sf"/>
</dbReference>
<dbReference type="AlphaFoldDB" id="A0A383B9F3"/>
<organism evidence="1">
    <name type="scientific">marine metagenome</name>
    <dbReference type="NCBI Taxonomy" id="408172"/>
    <lineage>
        <taxon>unclassified sequences</taxon>
        <taxon>metagenomes</taxon>
        <taxon>ecological metagenomes</taxon>
    </lineage>
</organism>
<dbReference type="Gene3D" id="3.50.50.60">
    <property type="entry name" value="FAD/NAD(P)-binding domain"/>
    <property type="match status" value="1"/>
</dbReference>
<gene>
    <name evidence="1" type="ORF">METZ01_LOCUS469274</name>
</gene>
<proteinExistence type="predicted"/>
<dbReference type="EMBL" id="UINC01198458">
    <property type="protein sequence ID" value="SVE16420.1"/>
    <property type="molecule type" value="Genomic_DNA"/>
</dbReference>
<sequence length="247" mass="27806">EFVPGFQCNLINDVVKWIDPRVMKKLNLESHGLSFHSPDIVRITLDTQEQHISFFRDSNETAGSIVNHSEEDARVWIDFTKYINKCTHFLEKLYELTPPKFPNIGFKEALSMSSMLTPLRKHGTRGLVDFMRVAPMMMLDLMDEWFETELLRSAVSSAGIHHLSFGPYAAGTGFNLLHQHVHGKGIFHNAHFVKGGTGQLTNAVKISAESTNVEIRINTKVTSINVKNRICSGVTLESGETLHSEKI</sequence>
<dbReference type="PANTHER" id="PTHR10668">
    <property type="entry name" value="PHYTOENE DEHYDROGENASE"/>
    <property type="match status" value="1"/>
</dbReference>
<protein>
    <recommendedName>
        <fullName evidence="2">Amine oxidase domain-containing protein</fullName>
    </recommendedName>
</protein>
<dbReference type="PANTHER" id="PTHR10668:SF103">
    <property type="entry name" value="PYRIDINE NUCLEOTIDE-DISULFIDE OXIDOREDUCTASE DOMAIN-CONTAINING PROTEIN 2"/>
    <property type="match status" value="1"/>
</dbReference>
<evidence type="ECO:0000313" key="1">
    <source>
        <dbReference type="EMBL" id="SVE16420.1"/>
    </source>
</evidence>
<feature type="non-terminal residue" evidence="1">
    <location>
        <position position="1"/>
    </location>
</feature>
<name>A0A383B9F3_9ZZZZ</name>
<feature type="non-terminal residue" evidence="1">
    <location>
        <position position="247"/>
    </location>
</feature>
<accession>A0A383B9F3</accession>
<evidence type="ECO:0008006" key="2">
    <source>
        <dbReference type="Google" id="ProtNLM"/>
    </source>
</evidence>
<reference evidence="1" key="1">
    <citation type="submission" date="2018-05" db="EMBL/GenBank/DDBJ databases">
        <authorList>
            <person name="Lanie J.A."/>
            <person name="Ng W.-L."/>
            <person name="Kazmierczak K.M."/>
            <person name="Andrzejewski T.M."/>
            <person name="Davidsen T.M."/>
            <person name="Wayne K.J."/>
            <person name="Tettelin H."/>
            <person name="Glass J.I."/>
            <person name="Rusch D."/>
            <person name="Podicherti R."/>
            <person name="Tsui H.-C.T."/>
            <person name="Winkler M.E."/>
        </authorList>
    </citation>
    <scope>NUCLEOTIDE SEQUENCE</scope>
</reference>
<dbReference type="SUPFAM" id="SSF51905">
    <property type="entry name" value="FAD/NAD(P)-binding domain"/>
    <property type="match status" value="1"/>
</dbReference>